<evidence type="ECO:0000256" key="6">
    <source>
        <dbReference type="ARBA" id="ARBA00022792"/>
    </source>
</evidence>
<dbReference type="PROSITE" id="PS50920">
    <property type="entry name" value="SOLCAR"/>
    <property type="match status" value="3"/>
</dbReference>
<dbReference type="AlphaFoldDB" id="A0A2T0FPY3"/>
<evidence type="ECO:0000256" key="1">
    <source>
        <dbReference type="ARBA" id="ARBA00004448"/>
    </source>
</evidence>
<dbReference type="EMBL" id="NDIQ01000022">
    <property type="protein sequence ID" value="PRT57054.1"/>
    <property type="molecule type" value="Genomic_DNA"/>
</dbReference>
<evidence type="ECO:0000256" key="7">
    <source>
        <dbReference type="ARBA" id="ARBA00022989"/>
    </source>
</evidence>
<name>A0A2T0FPY3_9ASCO</name>
<evidence type="ECO:0000256" key="2">
    <source>
        <dbReference type="ARBA" id="ARBA00006375"/>
    </source>
</evidence>
<comment type="caution">
    <text evidence="12">The sequence shown here is derived from an EMBL/GenBank/DDBJ whole genome shotgun (WGS) entry which is preliminary data.</text>
</comment>
<evidence type="ECO:0000313" key="12">
    <source>
        <dbReference type="EMBL" id="PRT57054.1"/>
    </source>
</evidence>
<keyword evidence="13" id="KW-1185">Reference proteome</keyword>
<dbReference type="PANTHER" id="PTHR45758:SF4">
    <property type="entry name" value="MITOFERRIN-1"/>
    <property type="match status" value="1"/>
</dbReference>
<evidence type="ECO:0000256" key="11">
    <source>
        <dbReference type="RuleBase" id="RU000488"/>
    </source>
</evidence>
<dbReference type="RefSeq" id="XP_024666999.1">
    <property type="nucleotide sequence ID" value="XM_024811231.1"/>
</dbReference>
<keyword evidence="6" id="KW-0999">Mitochondrion inner membrane</keyword>
<dbReference type="InterPro" id="IPR002067">
    <property type="entry name" value="MCP"/>
</dbReference>
<dbReference type="STRING" id="45607.A0A2T0FPY3"/>
<evidence type="ECO:0000256" key="8">
    <source>
        <dbReference type="ARBA" id="ARBA00023128"/>
    </source>
</evidence>
<reference evidence="12 13" key="1">
    <citation type="submission" date="2017-04" db="EMBL/GenBank/DDBJ databases">
        <title>Genome sequencing of [Candida] sorbophila.</title>
        <authorList>
            <person name="Ahn J.O."/>
        </authorList>
    </citation>
    <scope>NUCLEOTIDE SEQUENCE [LARGE SCALE GENOMIC DNA]</scope>
    <source>
        <strain evidence="12 13">DS02</strain>
    </source>
</reference>
<keyword evidence="7" id="KW-1133">Transmembrane helix</keyword>
<keyword evidence="8" id="KW-0496">Mitochondrion</keyword>
<comment type="similarity">
    <text evidence="2 11">Belongs to the mitochondrial carrier (TC 2.A.29) family.</text>
</comment>
<keyword evidence="3 11" id="KW-0813">Transport</keyword>
<evidence type="ECO:0000256" key="4">
    <source>
        <dbReference type="ARBA" id="ARBA00022692"/>
    </source>
</evidence>
<feature type="repeat" description="Solcar" evidence="10">
    <location>
        <begin position="114"/>
        <end position="197"/>
    </location>
</feature>
<gene>
    <name evidence="12" type="ORF">B9G98_04674</name>
</gene>
<dbReference type="Pfam" id="PF00153">
    <property type="entry name" value="Mito_carr"/>
    <property type="match status" value="3"/>
</dbReference>
<keyword evidence="4 10" id="KW-0812">Transmembrane</keyword>
<dbReference type="GO" id="GO:0005743">
    <property type="term" value="C:mitochondrial inner membrane"/>
    <property type="evidence" value="ECO:0007669"/>
    <property type="project" value="UniProtKB-SubCell"/>
</dbReference>
<dbReference type="GO" id="GO:0048250">
    <property type="term" value="P:iron import into the mitochondrion"/>
    <property type="evidence" value="ECO:0007669"/>
    <property type="project" value="TreeGrafter"/>
</dbReference>
<evidence type="ECO:0000256" key="9">
    <source>
        <dbReference type="ARBA" id="ARBA00023136"/>
    </source>
</evidence>
<evidence type="ECO:0000313" key="13">
    <source>
        <dbReference type="Proteomes" id="UP000238350"/>
    </source>
</evidence>
<dbReference type="GO" id="GO:0015093">
    <property type="term" value="F:ferrous iron transmembrane transporter activity"/>
    <property type="evidence" value="ECO:0007669"/>
    <property type="project" value="TreeGrafter"/>
</dbReference>
<sequence length="303" mass="32634">MSTDIHMEELEYEELPKYTPLPISMAAGAIAGIMEHTIMYPVDAIKTRMQVAGSGNLYRGVISSISAVSAAEGASALWRGMLSMIVGAGPAHALHFAVYEATISMLAKDGHAGYHPAVSATAGLLADVTSNAIMNPFDVIKQHMQVNGGSNSLIRTATQIARTEGFGAFYVSYPTTLLMSVPFSVVNFTVYDTVSQFCNPQRRHDPLIHCLAGGASGAAAAAVSTPFDVIKTLLQTRGVTEVEEARQLKGIRDTASYIWRTQGWQGFFRGVRPRIVANMPSTAICWTVYEMAKYYISLSGIAN</sequence>
<dbReference type="PANTHER" id="PTHR45758">
    <property type="entry name" value="MITOFERRIN-1-RELATED"/>
    <property type="match status" value="1"/>
</dbReference>
<dbReference type="Gene3D" id="1.50.40.10">
    <property type="entry name" value="Mitochondrial carrier domain"/>
    <property type="match status" value="1"/>
</dbReference>
<protein>
    <submittedName>
        <fullName evidence="12">Mitochondrial RNA-splicing protein MRS3</fullName>
    </submittedName>
</protein>
<dbReference type="PRINTS" id="PR00926">
    <property type="entry name" value="MITOCARRIER"/>
</dbReference>
<feature type="repeat" description="Solcar" evidence="10">
    <location>
        <begin position="19"/>
        <end position="105"/>
    </location>
</feature>
<proteinExistence type="inferred from homology"/>
<accession>A0A2T0FPY3</accession>
<feature type="repeat" description="Solcar" evidence="10">
    <location>
        <begin position="204"/>
        <end position="295"/>
    </location>
</feature>
<evidence type="ECO:0000256" key="3">
    <source>
        <dbReference type="ARBA" id="ARBA00022448"/>
    </source>
</evidence>
<organism evidence="12 13">
    <name type="scientific">Wickerhamiella sorbophila</name>
    <dbReference type="NCBI Taxonomy" id="45607"/>
    <lineage>
        <taxon>Eukaryota</taxon>
        <taxon>Fungi</taxon>
        <taxon>Dikarya</taxon>
        <taxon>Ascomycota</taxon>
        <taxon>Saccharomycotina</taxon>
        <taxon>Dipodascomycetes</taxon>
        <taxon>Dipodascales</taxon>
        <taxon>Trichomonascaceae</taxon>
        <taxon>Wickerhamiella</taxon>
    </lineage>
</organism>
<keyword evidence="5" id="KW-0677">Repeat</keyword>
<evidence type="ECO:0000256" key="10">
    <source>
        <dbReference type="PROSITE-ProRule" id="PRU00282"/>
    </source>
</evidence>
<dbReference type="OrthoDB" id="43906at2759"/>
<comment type="subcellular location">
    <subcellularLocation>
        <location evidence="1">Mitochondrion inner membrane</location>
        <topology evidence="1">Multi-pass membrane protein</topology>
    </subcellularLocation>
</comment>
<dbReference type="GeneID" id="36518422"/>
<keyword evidence="9 10" id="KW-0472">Membrane</keyword>
<dbReference type="InterPro" id="IPR018108">
    <property type="entry name" value="MCP_transmembrane"/>
</dbReference>
<evidence type="ECO:0000256" key="5">
    <source>
        <dbReference type="ARBA" id="ARBA00022737"/>
    </source>
</evidence>
<dbReference type="InterPro" id="IPR023395">
    <property type="entry name" value="MCP_dom_sf"/>
</dbReference>
<dbReference type="Proteomes" id="UP000238350">
    <property type="component" value="Unassembled WGS sequence"/>
</dbReference>
<dbReference type="SUPFAM" id="SSF103506">
    <property type="entry name" value="Mitochondrial carrier"/>
    <property type="match status" value="1"/>
</dbReference>